<accession>A0A6J4R760</accession>
<gene>
    <name evidence="1" type="ORF">AVDCRST_MAG14-2446</name>
</gene>
<evidence type="ECO:0000313" key="1">
    <source>
        <dbReference type="EMBL" id="CAA9461007.1"/>
    </source>
</evidence>
<sequence>MRGFAARVASLLSAGVERNRARACGVLAAAVARAGIIV</sequence>
<protein>
    <submittedName>
        <fullName evidence="1">Uncharacterized protein</fullName>
    </submittedName>
</protein>
<dbReference type="EMBL" id="CADCVG010000100">
    <property type="protein sequence ID" value="CAA9461007.1"/>
    <property type="molecule type" value="Genomic_DNA"/>
</dbReference>
<proteinExistence type="predicted"/>
<reference evidence="1" key="1">
    <citation type="submission" date="2020-02" db="EMBL/GenBank/DDBJ databases">
        <authorList>
            <person name="Meier V. D."/>
        </authorList>
    </citation>
    <scope>NUCLEOTIDE SEQUENCE</scope>
    <source>
        <strain evidence="1">AVDCRST_MAG14</strain>
    </source>
</reference>
<organism evidence="1">
    <name type="scientific">uncultured Rubrobacteraceae bacterium</name>
    <dbReference type="NCBI Taxonomy" id="349277"/>
    <lineage>
        <taxon>Bacteria</taxon>
        <taxon>Bacillati</taxon>
        <taxon>Actinomycetota</taxon>
        <taxon>Rubrobacteria</taxon>
        <taxon>Rubrobacterales</taxon>
        <taxon>Rubrobacteraceae</taxon>
        <taxon>environmental samples</taxon>
    </lineage>
</organism>
<dbReference type="AlphaFoldDB" id="A0A6J4R760"/>
<name>A0A6J4R760_9ACTN</name>